<name>E4XKC9_OIKDI</name>
<feature type="transmembrane region" description="Helical" evidence="5">
    <location>
        <begin position="188"/>
        <end position="209"/>
    </location>
</feature>
<keyword evidence="5" id="KW-1133">Transmembrane helix</keyword>
<dbReference type="GO" id="GO:0005634">
    <property type="term" value="C:nucleus"/>
    <property type="evidence" value="ECO:0007669"/>
    <property type="project" value="InterPro"/>
</dbReference>
<proteinExistence type="predicted"/>
<keyword evidence="1" id="KW-0479">Metal-binding</keyword>
<dbReference type="InterPro" id="IPR013083">
    <property type="entry name" value="Znf_RING/FYVE/PHD"/>
</dbReference>
<dbReference type="GO" id="GO:0008270">
    <property type="term" value="F:zinc ion binding"/>
    <property type="evidence" value="ECO:0007669"/>
    <property type="project" value="UniProtKB-KW"/>
</dbReference>
<dbReference type="GO" id="GO:0004842">
    <property type="term" value="F:ubiquitin-protein transferase activity"/>
    <property type="evidence" value="ECO:0007669"/>
    <property type="project" value="InterPro"/>
</dbReference>
<dbReference type="Gene3D" id="3.30.40.10">
    <property type="entry name" value="Zinc/RING finger domain, C3HC4 (zinc finger)"/>
    <property type="match status" value="1"/>
</dbReference>
<dbReference type="PANTHER" id="PTHR16047:SF7">
    <property type="entry name" value="E3 UBIQUITIN-PROTEIN LIGASE RFWD3"/>
    <property type="match status" value="1"/>
</dbReference>
<dbReference type="CDD" id="cd16450">
    <property type="entry name" value="mRING-C3HGC3_RFWD3"/>
    <property type="match status" value="1"/>
</dbReference>
<dbReference type="InterPro" id="IPR001841">
    <property type="entry name" value="Znf_RING"/>
</dbReference>
<evidence type="ECO:0000259" key="6">
    <source>
        <dbReference type="PROSITE" id="PS50089"/>
    </source>
</evidence>
<dbReference type="SUPFAM" id="SSF57850">
    <property type="entry name" value="RING/U-box"/>
    <property type="match status" value="1"/>
</dbReference>
<dbReference type="GO" id="GO:0036297">
    <property type="term" value="P:interstrand cross-link repair"/>
    <property type="evidence" value="ECO:0007669"/>
    <property type="project" value="InterPro"/>
</dbReference>
<feature type="transmembrane region" description="Helical" evidence="5">
    <location>
        <begin position="157"/>
        <end position="181"/>
    </location>
</feature>
<evidence type="ECO:0000313" key="8">
    <source>
        <dbReference type="Proteomes" id="UP000001307"/>
    </source>
</evidence>
<feature type="transmembrane region" description="Helical" evidence="5">
    <location>
        <begin position="130"/>
        <end position="151"/>
    </location>
</feature>
<accession>E4XKC9</accession>
<evidence type="ECO:0000256" key="4">
    <source>
        <dbReference type="PROSITE-ProRule" id="PRU00175"/>
    </source>
</evidence>
<feature type="domain" description="RING-type" evidence="6">
    <location>
        <begin position="30"/>
        <end position="73"/>
    </location>
</feature>
<keyword evidence="3" id="KW-0862">Zinc</keyword>
<evidence type="ECO:0000313" key="7">
    <source>
        <dbReference type="EMBL" id="CBY24918.1"/>
    </source>
</evidence>
<dbReference type="AlphaFoldDB" id="E4XKC9"/>
<protein>
    <recommendedName>
        <fullName evidence="6">RING-type domain-containing protein</fullName>
    </recommendedName>
</protein>
<keyword evidence="5" id="KW-0812">Transmembrane</keyword>
<evidence type="ECO:0000256" key="1">
    <source>
        <dbReference type="ARBA" id="ARBA00022723"/>
    </source>
</evidence>
<reference evidence="7" key="1">
    <citation type="journal article" date="2010" name="Science">
        <title>Plasticity of animal genome architecture unmasked by rapid evolution of a pelagic tunicate.</title>
        <authorList>
            <person name="Denoeud F."/>
            <person name="Henriet S."/>
            <person name="Mungpakdee S."/>
            <person name="Aury J.M."/>
            <person name="Da Silva C."/>
            <person name="Brinkmann H."/>
            <person name="Mikhaleva J."/>
            <person name="Olsen L.C."/>
            <person name="Jubin C."/>
            <person name="Canestro C."/>
            <person name="Bouquet J.M."/>
            <person name="Danks G."/>
            <person name="Poulain J."/>
            <person name="Campsteijn C."/>
            <person name="Adamski M."/>
            <person name="Cross I."/>
            <person name="Yadetie F."/>
            <person name="Muffato M."/>
            <person name="Louis A."/>
            <person name="Butcher S."/>
            <person name="Tsagkogeorga G."/>
            <person name="Konrad A."/>
            <person name="Singh S."/>
            <person name="Jensen M.F."/>
            <person name="Cong E.H."/>
            <person name="Eikeseth-Otteraa H."/>
            <person name="Noel B."/>
            <person name="Anthouard V."/>
            <person name="Porcel B.M."/>
            <person name="Kachouri-Lafond R."/>
            <person name="Nishino A."/>
            <person name="Ugolini M."/>
            <person name="Chourrout P."/>
            <person name="Nishida H."/>
            <person name="Aasland R."/>
            <person name="Huzurbazar S."/>
            <person name="Westhof E."/>
            <person name="Delsuc F."/>
            <person name="Lehrach H."/>
            <person name="Reinhardt R."/>
            <person name="Weissenbach J."/>
            <person name="Roy S.W."/>
            <person name="Artiguenave F."/>
            <person name="Postlethwait J.H."/>
            <person name="Manak J.R."/>
            <person name="Thompson E.M."/>
            <person name="Jaillon O."/>
            <person name="Du Pasquier L."/>
            <person name="Boudinot P."/>
            <person name="Liberles D.A."/>
            <person name="Volff J.N."/>
            <person name="Philippe H."/>
            <person name="Lenhard B."/>
            <person name="Roest Crollius H."/>
            <person name="Wincker P."/>
            <person name="Chourrout D."/>
        </authorList>
    </citation>
    <scope>NUCLEOTIDE SEQUENCE [LARGE SCALE GENOMIC DNA]</scope>
</reference>
<evidence type="ECO:0000256" key="5">
    <source>
        <dbReference type="SAM" id="Phobius"/>
    </source>
</evidence>
<dbReference type="Proteomes" id="UP000001307">
    <property type="component" value="Unassembled WGS sequence"/>
</dbReference>
<dbReference type="OrthoDB" id="5600418at2759"/>
<dbReference type="InterPro" id="IPR037381">
    <property type="entry name" value="RFWD3"/>
</dbReference>
<keyword evidence="2 4" id="KW-0863">Zinc-finger</keyword>
<dbReference type="SMART" id="SM00184">
    <property type="entry name" value="RING"/>
    <property type="match status" value="1"/>
</dbReference>
<evidence type="ECO:0000256" key="3">
    <source>
        <dbReference type="ARBA" id="ARBA00022833"/>
    </source>
</evidence>
<dbReference type="PROSITE" id="PS50089">
    <property type="entry name" value="ZF_RING_2"/>
    <property type="match status" value="1"/>
</dbReference>
<keyword evidence="8" id="KW-1185">Reference proteome</keyword>
<dbReference type="Pfam" id="PF13639">
    <property type="entry name" value="zf-RING_2"/>
    <property type="match status" value="1"/>
</dbReference>
<sequence length="237" mass="27200">MFRGFFKKKTAQLAELVTTPEKSESDSDICSICFEVWTSTGSHRVCSLKCGHLFGHSCVKTWLISSPRCPECNDHALLDDIRIIRAKTISAVDNSNETILRRELEEKIKIIKELEEVDTNRKVWTNVQTALLVFSAIFNVYMAAVYSTLVFGSKAIYSVYFGFTKIIMTILLLPFNLLAIAFYSIYTLCYWLTASFLLIWLIAIITRGFDEGTHFLFEEVRKARDEAVERARELLLH</sequence>
<dbReference type="EMBL" id="FN653064">
    <property type="protein sequence ID" value="CBY24918.1"/>
    <property type="molecule type" value="Genomic_DNA"/>
</dbReference>
<gene>
    <name evidence="7" type="ORF">GSOID_T00013092001</name>
</gene>
<organism evidence="7">
    <name type="scientific">Oikopleura dioica</name>
    <name type="common">Tunicate</name>
    <dbReference type="NCBI Taxonomy" id="34765"/>
    <lineage>
        <taxon>Eukaryota</taxon>
        <taxon>Metazoa</taxon>
        <taxon>Chordata</taxon>
        <taxon>Tunicata</taxon>
        <taxon>Appendicularia</taxon>
        <taxon>Copelata</taxon>
        <taxon>Oikopleuridae</taxon>
        <taxon>Oikopleura</taxon>
    </lineage>
</organism>
<keyword evidence="5" id="KW-0472">Membrane</keyword>
<dbReference type="GO" id="GO:0016567">
    <property type="term" value="P:protein ubiquitination"/>
    <property type="evidence" value="ECO:0007669"/>
    <property type="project" value="InterPro"/>
</dbReference>
<evidence type="ECO:0000256" key="2">
    <source>
        <dbReference type="ARBA" id="ARBA00022771"/>
    </source>
</evidence>
<dbReference type="InParanoid" id="E4XKC9"/>
<dbReference type="PANTHER" id="PTHR16047">
    <property type="entry name" value="RFWD3 PROTEIN"/>
    <property type="match status" value="1"/>
</dbReference>